<accession>A0AB39X6J3</accession>
<feature type="region of interest" description="Disordered" evidence="1">
    <location>
        <begin position="49"/>
        <end position="70"/>
    </location>
</feature>
<proteinExistence type="predicted"/>
<dbReference type="Pfam" id="PF00271">
    <property type="entry name" value="Helicase_C"/>
    <property type="match status" value="1"/>
</dbReference>
<dbReference type="Gene3D" id="3.40.50.300">
    <property type="entry name" value="P-loop containing nucleotide triphosphate hydrolases"/>
    <property type="match status" value="2"/>
</dbReference>
<keyword evidence="3" id="KW-0547">Nucleotide-binding</keyword>
<dbReference type="GO" id="GO:0004386">
    <property type="term" value="F:helicase activity"/>
    <property type="evidence" value="ECO:0007669"/>
    <property type="project" value="UniProtKB-KW"/>
</dbReference>
<organism evidence="3">
    <name type="scientific">Pseudidiomarina sp. PP-1MA</name>
    <dbReference type="NCBI Taxonomy" id="3237706"/>
    <lineage>
        <taxon>Bacteria</taxon>
        <taxon>Pseudomonadati</taxon>
        <taxon>Pseudomonadota</taxon>
        <taxon>Gammaproteobacteria</taxon>
        <taxon>Alteromonadales</taxon>
        <taxon>Idiomarinaceae</taxon>
        <taxon>Pseudidiomarina</taxon>
    </lineage>
</organism>
<gene>
    <name evidence="3" type="ORF">AB8S08_11360</name>
</gene>
<dbReference type="EMBL" id="CP165718">
    <property type="protein sequence ID" value="XDV09343.1"/>
    <property type="molecule type" value="Genomic_DNA"/>
</dbReference>
<keyword evidence="3" id="KW-0067">ATP-binding</keyword>
<evidence type="ECO:0000313" key="3">
    <source>
        <dbReference type="EMBL" id="XDV09343.1"/>
    </source>
</evidence>
<feature type="domain" description="Helicase C-terminal" evidence="2">
    <location>
        <begin position="779"/>
        <end position="867"/>
    </location>
</feature>
<dbReference type="RefSeq" id="WP_369742811.1">
    <property type="nucleotide sequence ID" value="NZ_CP165718.1"/>
</dbReference>
<dbReference type="SUPFAM" id="SSF52540">
    <property type="entry name" value="P-loop containing nucleoside triphosphate hydrolases"/>
    <property type="match status" value="1"/>
</dbReference>
<feature type="compositionally biased region" description="Polar residues" evidence="1">
    <location>
        <begin position="59"/>
        <end position="70"/>
    </location>
</feature>
<evidence type="ECO:0000259" key="2">
    <source>
        <dbReference type="SMART" id="SM00490"/>
    </source>
</evidence>
<evidence type="ECO:0000256" key="1">
    <source>
        <dbReference type="SAM" id="MobiDB-lite"/>
    </source>
</evidence>
<dbReference type="InterPro" id="IPR001650">
    <property type="entry name" value="Helicase_C-like"/>
</dbReference>
<protein>
    <submittedName>
        <fullName evidence="3">Helicase-related protein</fullName>
    </submittedName>
</protein>
<reference evidence="3" key="1">
    <citation type="submission" date="2024-07" db="EMBL/GenBank/DDBJ databases">
        <title>Whole genome sequence of bacterial strains from algal surface.</title>
        <authorList>
            <person name="Kumar P."/>
        </authorList>
    </citation>
    <scope>NUCLEOTIDE SEQUENCE</scope>
    <source>
        <strain evidence="3">PP-1MA</strain>
    </source>
</reference>
<keyword evidence="3" id="KW-0347">Helicase</keyword>
<dbReference type="SMART" id="SM00490">
    <property type="entry name" value="HELICc"/>
    <property type="match status" value="1"/>
</dbReference>
<name>A0AB39X6J3_9GAMM</name>
<dbReference type="InterPro" id="IPR027417">
    <property type="entry name" value="P-loop_NTPase"/>
</dbReference>
<dbReference type="AlphaFoldDB" id="A0AB39X6J3"/>
<keyword evidence="3" id="KW-0378">Hydrolase</keyword>
<sequence length="1048" mass="117170">MQQLRNRLVEHIRNVLIAGANAPEELVSRQPSDHHVTAILAPLNNAPSLEETADELSDSETSGSSNSFRKYQPPSSVGFSFFISGETVELAITCGASIYNYRKAGSDDLSSKKNKDSWTKSKLLDEDITLALTQEQTTRLVLEGNATLSLTSRPLTHGHIVTVTLYNHKFLSTESDYREFNENCLFEAHLSCEIVGGSLSGYPMTDRALLDDEQREIEFRYRQVKTLAVGHGAAVTWDKLTNGNWLIKSDFVPTIEIPQMTADTGDSESLVLDSRYLMTLQTQAAVIDDLENFINNYGSWIEKEKNALTDEEWQLDEKSASKIIEKQTSAVARMRKAISFLRTSATARTAFSLANQAMLSQVNQCAVSQDSTSLNELKEFKWRPFQLGFILVALESTLNQDSRDRDILDLIWFPTGGGKTEAYLGLMAILFIFRRLEYPTSGSGTVCVMRYTLRLLASQQFLRANRLICALELLRRDRPSLLGDEPFTSGFWVGASTSPNTNTEANELWTKGRYSRLVLTSCPWCDIGFTKDSYVFENGQLSFQCCNSMCDFYKNGDLPIKVVDEALYDNPPTLLLGTVDKFARLAWDGRASRFFGVDQQRPPELIIQDELHLISSSIGSVFGLYEAGIDALVRARGLTVKYVASTATIRNAHEQTRSLFARESAVFPPSGLNHKDAYFAREVPLSEKPGRLYVGILAALIAQSKSLGPIMSAALAAPIEAFAENDSDFIDAWWTLLVYHSSLKSVNNSSTVLESDVRAKLEAALKAYLQGVTDVESRERVRSVIDKRNALKTITLTSQTEPEEIPKSFARLSHRFDEDERHVDVGLASTMISVGLDVSRLALMIINGQPLTTAEYIQASSRVGRGETPGVVLVNYLKGQSRSWSHYENFRTYHESFYRFVEPSSVTPFTYQARKRALHAALVIAVRHGAPRMHENGAAGLFNINEPGIQKTLSHLKNRIFIALGSHAEARQQVQKQFEGLVAEWHDRAQNSQHSLVYFSRDRSSNNLIEPTELLNNVGRAWPTLNSMRNVESEANLCCVRQIMEHAL</sequence>